<evidence type="ECO:0000256" key="1">
    <source>
        <dbReference type="SAM" id="MobiDB-lite"/>
    </source>
</evidence>
<name>A0A7C9CJ59_OPUST</name>
<organism evidence="2">
    <name type="scientific">Opuntia streptacantha</name>
    <name type="common">Prickly pear cactus</name>
    <name type="synonym">Opuntia cardona</name>
    <dbReference type="NCBI Taxonomy" id="393608"/>
    <lineage>
        <taxon>Eukaryota</taxon>
        <taxon>Viridiplantae</taxon>
        <taxon>Streptophyta</taxon>
        <taxon>Embryophyta</taxon>
        <taxon>Tracheophyta</taxon>
        <taxon>Spermatophyta</taxon>
        <taxon>Magnoliopsida</taxon>
        <taxon>eudicotyledons</taxon>
        <taxon>Gunneridae</taxon>
        <taxon>Pentapetalae</taxon>
        <taxon>Caryophyllales</taxon>
        <taxon>Cactineae</taxon>
        <taxon>Cactaceae</taxon>
        <taxon>Opuntioideae</taxon>
        <taxon>Opuntia</taxon>
    </lineage>
</organism>
<accession>A0A7C9CJ59</accession>
<dbReference type="AlphaFoldDB" id="A0A7C9CJ59"/>
<reference evidence="2" key="1">
    <citation type="journal article" date="2013" name="J. Plant Res.">
        <title>Effect of fungi and light on seed germination of three Opuntia species from semiarid lands of central Mexico.</title>
        <authorList>
            <person name="Delgado-Sanchez P."/>
            <person name="Jimenez-Bremont J.F."/>
            <person name="Guerrero-Gonzalez Mde L."/>
            <person name="Flores J."/>
        </authorList>
    </citation>
    <scope>NUCLEOTIDE SEQUENCE</scope>
    <source>
        <tissue evidence="2">Cladode</tissue>
    </source>
</reference>
<feature type="region of interest" description="Disordered" evidence="1">
    <location>
        <begin position="1"/>
        <end position="77"/>
    </location>
</feature>
<sequence length="173" mass="19050">MVDSDSSFANGGHNDALSSFSSLRREPSFSGWCDSNHRRAHGDSLRNAKSNLGRENQAGEETGEGEFELPFSAQNHNQYQNQNQQVVLFGYRLRMDDTSANLKEDDNIRPKGGNYSPLNVEDSSKGESKPVSDSKSVVSAVDVVKTLILILVWYTFSLFLTICTDGSCNGIGY</sequence>
<reference evidence="2" key="2">
    <citation type="submission" date="2020-07" db="EMBL/GenBank/DDBJ databases">
        <authorList>
            <person name="Vera ALvarez R."/>
            <person name="Arias-Moreno D.M."/>
            <person name="Jimenez-Jacinto V."/>
            <person name="Jimenez-Bremont J.F."/>
            <person name="Swaminathan K."/>
            <person name="Moose S.P."/>
            <person name="Guerrero-Gonzalez M.L."/>
            <person name="Marino-Ramirez L."/>
            <person name="Landsman D."/>
            <person name="Rodriguez-Kessler M."/>
            <person name="Delgado-Sanchez P."/>
        </authorList>
    </citation>
    <scope>NUCLEOTIDE SEQUENCE</scope>
    <source>
        <tissue evidence="2">Cladode</tissue>
    </source>
</reference>
<feature type="region of interest" description="Disordered" evidence="1">
    <location>
        <begin position="101"/>
        <end position="132"/>
    </location>
</feature>
<feature type="compositionally biased region" description="Basic and acidic residues" evidence="1">
    <location>
        <begin position="35"/>
        <end position="46"/>
    </location>
</feature>
<proteinExistence type="predicted"/>
<feature type="compositionally biased region" description="Basic and acidic residues" evidence="1">
    <location>
        <begin position="122"/>
        <end position="132"/>
    </location>
</feature>
<evidence type="ECO:0000313" key="2">
    <source>
        <dbReference type="EMBL" id="MBA4617004.1"/>
    </source>
</evidence>
<dbReference type="EMBL" id="GISG01014170">
    <property type="protein sequence ID" value="MBA4617004.1"/>
    <property type="molecule type" value="Transcribed_RNA"/>
</dbReference>
<protein>
    <submittedName>
        <fullName evidence="2">Uncharacterized protein</fullName>
    </submittedName>
</protein>